<sequence length="356" mass="38431">MALTLGSTGQAVVFLGSTRALRQPAIAATLIHASPVRSKASLAALATLAVAVQLTERAGTRRRNSNSNNNKNNCRFVGLHNNNSNNSNNNKNNNNNNSRRLRLRARMRDSDEAWEAADYEDEKEAQFAVLRLLEETQRLEELAGGSGESRVMRAIQLEASGTDVASNVEGILTCKASTWKASNVEGTSERRPLPPRTLVLGSPSSAAQLLLARLKEEGSEESQFLDLTLLREPSSASFWEDTQVWEALVLCPDLGGRDDRSSQEIELNRCSLNAVLEARGKGSMPQLRRLFLLSRMEAPPDALAGFLGALGFGATSTWADLEAEFVTWAANIAGPGSSAKAVVIRTGLGAKLMVLT</sequence>
<dbReference type="EMBL" id="CAJNNW010033017">
    <property type="protein sequence ID" value="CAE8716676.1"/>
    <property type="molecule type" value="Genomic_DNA"/>
</dbReference>
<evidence type="ECO:0000313" key="3">
    <source>
        <dbReference type="Proteomes" id="UP000626109"/>
    </source>
</evidence>
<reference evidence="2" key="1">
    <citation type="submission" date="2021-02" db="EMBL/GenBank/DDBJ databases">
        <authorList>
            <person name="Dougan E. K."/>
            <person name="Rhodes N."/>
            <person name="Thang M."/>
            <person name="Chan C."/>
        </authorList>
    </citation>
    <scope>NUCLEOTIDE SEQUENCE</scope>
</reference>
<gene>
    <name evidence="2" type="ORF">PGLA2088_LOCUS39165</name>
</gene>
<evidence type="ECO:0000256" key="1">
    <source>
        <dbReference type="SAM" id="MobiDB-lite"/>
    </source>
</evidence>
<proteinExistence type="predicted"/>
<protein>
    <submittedName>
        <fullName evidence="2">Uncharacterized protein</fullName>
    </submittedName>
</protein>
<feature type="non-terminal residue" evidence="2">
    <location>
        <position position="1"/>
    </location>
</feature>
<dbReference type="AlphaFoldDB" id="A0A813L6U0"/>
<evidence type="ECO:0000313" key="2">
    <source>
        <dbReference type="EMBL" id="CAE8716676.1"/>
    </source>
</evidence>
<feature type="compositionally biased region" description="Low complexity" evidence="1">
    <location>
        <begin position="81"/>
        <end position="98"/>
    </location>
</feature>
<feature type="region of interest" description="Disordered" evidence="1">
    <location>
        <begin position="58"/>
        <end position="99"/>
    </location>
</feature>
<accession>A0A813L6U0</accession>
<name>A0A813L6U0_POLGL</name>
<organism evidence="2 3">
    <name type="scientific">Polarella glacialis</name>
    <name type="common">Dinoflagellate</name>
    <dbReference type="NCBI Taxonomy" id="89957"/>
    <lineage>
        <taxon>Eukaryota</taxon>
        <taxon>Sar</taxon>
        <taxon>Alveolata</taxon>
        <taxon>Dinophyceae</taxon>
        <taxon>Suessiales</taxon>
        <taxon>Suessiaceae</taxon>
        <taxon>Polarella</taxon>
    </lineage>
</organism>
<dbReference type="Proteomes" id="UP000626109">
    <property type="component" value="Unassembled WGS sequence"/>
</dbReference>
<comment type="caution">
    <text evidence="2">The sequence shown here is derived from an EMBL/GenBank/DDBJ whole genome shotgun (WGS) entry which is preliminary data.</text>
</comment>